<dbReference type="EMBL" id="UINC01001687">
    <property type="protein sequence ID" value="SUZ86553.1"/>
    <property type="molecule type" value="Genomic_DNA"/>
</dbReference>
<organism evidence="1">
    <name type="scientific">marine metagenome</name>
    <dbReference type="NCBI Taxonomy" id="408172"/>
    <lineage>
        <taxon>unclassified sequences</taxon>
        <taxon>metagenomes</taxon>
        <taxon>ecological metagenomes</taxon>
    </lineage>
</organism>
<protein>
    <submittedName>
        <fullName evidence="1">Uncharacterized protein</fullName>
    </submittedName>
</protein>
<reference evidence="1" key="1">
    <citation type="submission" date="2018-05" db="EMBL/GenBank/DDBJ databases">
        <authorList>
            <person name="Lanie J.A."/>
            <person name="Ng W.-L."/>
            <person name="Kazmierczak K.M."/>
            <person name="Andrzejewski T.M."/>
            <person name="Davidsen T.M."/>
            <person name="Wayne K.J."/>
            <person name="Tettelin H."/>
            <person name="Glass J.I."/>
            <person name="Rusch D."/>
            <person name="Podicherti R."/>
            <person name="Tsui H.-C.T."/>
            <person name="Winkler M.E."/>
        </authorList>
    </citation>
    <scope>NUCLEOTIDE SEQUENCE</scope>
</reference>
<sequence>MARHALTVNDPIMIIVKVESLAAHLQAMTTSPASVSVKKNQVKAGTHQAQMSVIRKDAAVKVVSEP</sequence>
<proteinExistence type="predicted"/>
<evidence type="ECO:0000313" key="1">
    <source>
        <dbReference type="EMBL" id="SUZ86553.1"/>
    </source>
</evidence>
<accession>A0A381RAX9</accession>
<gene>
    <name evidence="1" type="ORF">METZ01_LOCUS39407</name>
</gene>
<name>A0A381RAX9_9ZZZZ</name>
<dbReference type="AlphaFoldDB" id="A0A381RAX9"/>